<protein>
    <submittedName>
        <fullName evidence="1">Uncharacterized protein</fullName>
    </submittedName>
</protein>
<evidence type="ECO:0000313" key="1">
    <source>
        <dbReference type="EMBL" id="MBP3958874.1"/>
    </source>
</evidence>
<comment type="caution">
    <text evidence="1">The sequence shown here is derived from an EMBL/GenBank/DDBJ whole genome shotgun (WGS) entry which is preliminary data.</text>
</comment>
<dbReference type="RefSeq" id="WP_210659252.1">
    <property type="nucleotide sequence ID" value="NZ_JAGKQQ010000001.1"/>
</dbReference>
<dbReference type="Gene3D" id="2.60.40.10">
    <property type="entry name" value="Immunoglobulins"/>
    <property type="match status" value="1"/>
</dbReference>
<organism evidence="1 2">
    <name type="scientific">Gemmata palustris</name>
    <dbReference type="NCBI Taxonomy" id="2822762"/>
    <lineage>
        <taxon>Bacteria</taxon>
        <taxon>Pseudomonadati</taxon>
        <taxon>Planctomycetota</taxon>
        <taxon>Planctomycetia</taxon>
        <taxon>Gemmatales</taxon>
        <taxon>Gemmataceae</taxon>
        <taxon>Gemmata</taxon>
    </lineage>
</organism>
<dbReference type="EMBL" id="JAGKQQ010000001">
    <property type="protein sequence ID" value="MBP3958874.1"/>
    <property type="molecule type" value="Genomic_DNA"/>
</dbReference>
<dbReference type="Proteomes" id="UP000676565">
    <property type="component" value="Unassembled WGS sequence"/>
</dbReference>
<keyword evidence="2" id="KW-1185">Reference proteome</keyword>
<accession>A0ABS5BYT7</accession>
<name>A0ABS5BYT7_9BACT</name>
<evidence type="ECO:0000313" key="2">
    <source>
        <dbReference type="Proteomes" id="UP000676565"/>
    </source>
</evidence>
<dbReference type="InterPro" id="IPR013783">
    <property type="entry name" value="Ig-like_fold"/>
</dbReference>
<reference evidence="1 2" key="1">
    <citation type="submission" date="2021-04" db="EMBL/GenBank/DDBJ databases">
        <authorList>
            <person name="Ivanova A."/>
        </authorList>
    </citation>
    <scope>NUCLEOTIDE SEQUENCE [LARGE SCALE GENOMIC DNA]</scope>
    <source>
        <strain evidence="1 2">G18</strain>
    </source>
</reference>
<sequence>MKIVSIRTQPVRCTQAAAEILFHVELSGPASKCEVSGRAIGPRCETISTIEVAYLFTITDTRDNVVSLRCVIPEPNLWSREAPFSYATTFEVRVATALTDSRGESIALGPTKG</sequence>
<gene>
    <name evidence="1" type="ORF">J8F10_26810</name>
</gene>
<proteinExistence type="predicted"/>